<evidence type="ECO:0000256" key="7">
    <source>
        <dbReference type="ARBA" id="ARBA00023136"/>
    </source>
</evidence>
<proteinExistence type="inferred from homology"/>
<evidence type="ECO:0000256" key="10">
    <source>
        <dbReference type="SAM" id="Phobius"/>
    </source>
</evidence>
<dbReference type="SUPFAM" id="SSF103506">
    <property type="entry name" value="Mitochondrial carrier"/>
    <property type="match status" value="1"/>
</dbReference>
<dbReference type="EMBL" id="GEEE01013451">
    <property type="protein sequence ID" value="JAP49774.1"/>
    <property type="molecule type" value="Transcribed_RNA"/>
</dbReference>
<sequence>MSEKKPAKVGYWYFGGVASAMAAAVTHPLDLIKVHLQTQQKKELGMISMGIRVFKNDGFFALYNGLSASLLRQLTYSMTRFGIYETYKTNLGRKMTFAESAGVAMISGFAGGVVGNPADMVNVRMQNDMKIPPAERRNYKHAIDGLIQVTRKEGVGALFNGVSMTATRAMFMTFGQLAFYDTFKQLLLATGYFHDNPITHFSASIGAAGIATCMTQPFDVMKTRLMNAPPGKYSGLAACGLDVMRTGPLGFFKGLVPAFIRLGPHTVLTFIFLEQLKQNFGYIPTQPTTPKPKA</sequence>
<dbReference type="InterPro" id="IPR023395">
    <property type="entry name" value="MCP_dom_sf"/>
</dbReference>
<dbReference type="PROSITE" id="PS50920">
    <property type="entry name" value="SOLCAR"/>
    <property type="match status" value="3"/>
</dbReference>
<comment type="subcellular location">
    <subcellularLocation>
        <location evidence="1">Membrane</location>
        <topology evidence="1">Multi-pass membrane protein</topology>
    </subcellularLocation>
</comment>
<accession>A0A0X3PD45</accession>
<dbReference type="InterPro" id="IPR002067">
    <property type="entry name" value="MCP"/>
</dbReference>
<evidence type="ECO:0000313" key="11">
    <source>
        <dbReference type="EMBL" id="JAP49774.1"/>
    </source>
</evidence>
<keyword evidence="6 10" id="KW-1133">Transmembrane helix</keyword>
<dbReference type="GO" id="GO:0016020">
    <property type="term" value="C:membrane"/>
    <property type="evidence" value="ECO:0007669"/>
    <property type="project" value="UniProtKB-SubCell"/>
</dbReference>
<evidence type="ECO:0000256" key="5">
    <source>
        <dbReference type="ARBA" id="ARBA00022737"/>
    </source>
</evidence>
<reference evidence="12 13" key="3">
    <citation type="submission" date="2018-11" db="EMBL/GenBank/DDBJ databases">
        <authorList>
            <consortium name="Pathogen Informatics"/>
        </authorList>
    </citation>
    <scope>NUCLEOTIDE SEQUENCE [LARGE SCALE GENOMIC DNA]</scope>
    <source>
        <strain evidence="12 13">NST_G2</strain>
    </source>
</reference>
<evidence type="ECO:0000313" key="13">
    <source>
        <dbReference type="Proteomes" id="UP000275846"/>
    </source>
</evidence>
<keyword evidence="4 8" id="KW-0812">Transmembrane</keyword>
<evidence type="ECO:0000256" key="4">
    <source>
        <dbReference type="ARBA" id="ARBA00022692"/>
    </source>
</evidence>
<dbReference type="EMBL" id="UYSU01037521">
    <property type="protein sequence ID" value="VDL99150.1"/>
    <property type="molecule type" value="Genomic_DNA"/>
</dbReference>
<dbReference type="PRINTS" id="PR00926">
    <property type="entry name" value="MITOCARRIER"/>
</dbReference>
<keyword evidence="7 8" id="KW-0472">Membrane</keyword>
<dbReference type="AlphaFoldDB" id="A0A0X3PD45"/>
<evidence type="ECO:0000256" key="1">
    <source>
        <dbReference type="ARBA" id="ARBA00004141"/>
    </source>
</evidence>
<feature type="repeat" description="Solcar" evidence="8">
    <location>
        <begin position="195"/>
        <end position="279"/>
    </location>
</feature>
<reference evidence="14" key="2">
    <citation type="submission" date="2016-06" db="UniProtKB">
        <authorList>
            <consortium name="WormBaseParasite"/>
        </authorList>
    </citation>
    <scope>IDENTIFICATION</scope>
</reference>
<dbReference type="GO" id="GO:0055085">
    <property type="term" value="P:transmembrane transport"/>
    <property type="evidence" value="ECO:0007669"/>
    <property type="project" value="InterPro"/>
</dbReference>
<dbReference type="PANTHER" id="PTHR45618">
    <property type="entry name" value="MITOCHONDRIAL DICARBOXYLATE CARRIER-RELATED"/>
    <property type="match status" value="1"/>
</dbReference>
<dbReference type="InterPro" id="IPR050391">
    <property type="entry name" value="Mito_Metabolite_Transporter"/>
</dbReference>
<name>A0A0X3PD45_SCHSO</name>
<feature type="repeat" description="Solcar" evidence="8">
    <location>
        <begin position="95"/>
        <end position="186"/>
    </location>
</feature>
<dbReference type="Gene3D" id="1.50.40.10">
    <property type="entry name" value="Mitochondrial carrier domain"/>
    <property type="match status" value="1"/>
</dbReference>
<feature type="repeat" description="Solcar" evidence="8">
    <location>
        <begin position="10"/>
        <end position="90"/>
    </location>
</feature>
<organism evidence="11">
    <name type="scientific">Schistocephalus solidus</name>
    <name type="common">Tapeworm</name>
    <dbReference type="NCBI Taxonomy" id="70667"/>
    <lineage>
        <taxon>Eukaryota</taxon>
        <taxon>Metazoa</taxon>
        <taxon>Spiralia</taxon>
        <taxon>Lophotrochozoa</taxon>
        <taxon>Platyhelminthes</taxon>
        <taxon>Cestoda</taxon>
        <taxon>Eucestoda</taxon>
        <taxon>Diphyllobothriidea</taxon>
        <taxon>Diphyllobothriidae</taxon>
        <taxon>Schistocephalus</taxon>
    </lineage>
</organism>
<evidence type="ECO:0000256" key="3">
    <source>
        <dbReference type="ARBA" id="ARBA00022448"/>
    </source>
</evidence>
<evidence type="ECO:0000313" key="14">
    <source>
        <dbReference type="WBParaSite" id="SSLN_0001325401-mRNA-1"/>
    </source>
</evidence>
<reference evidence="11" key="1">
    <citation type="submission" date="2016-01" db="EMBL/GenBank/DDBJ databases">
        <title>Reference transcriptome for the parasite Schistocephalus solidus: insights into the molecular evolution of parasitism.</title>
        <authorList>
            <person name="Hebert F.O."/>
            <person name="Grambauer S."/>
            <person name="Barber I."/>
            <person name="Landry C.R."/>
            <person name="Aubin-Horth N."/>
        </authorList>
    </citation>
    <scope>NUCLEOTIDE SEQUENCE</scope>
</reference>
<dbReference type="WBParaSite" id="SSLN_0001325401-mRNA-1">
    <property type="protein sequence ID" value="SSLN_0001325401-mRNA-1"/>
    <property type="gene ID" value="SSLN_0001325401"/>
</dbReference>
<dbReference type="Proteomes" id="UP000275846">
    <property type="component" value="Unassembled WGS sequence"/>
</dbReference>
<comment type="similarity">
    <text evidence="2 9">Belongs to the mitochondrial carrier (TC 2.A.29) family.</text>
</comment>
<feature type="transmembrane region" description="Helical" evidence="10">
    <location>
        <begin position="12"/>
        <end position="32"/>
    </location>
</feature>
<dbReference type="OrthoDB" id="448427at2759"/>
<evidence type="ECO:0000256" key="2">
    <source>
        <dbReference type="ARBA" id="ARBA00006375"/>
    </source>
</evidence>
<keyword evidence="13" id="KW-1185">Reference proteome</keyword>
<evidence type="ECO:0000256" key="6">
    <source>
        <dbReference type="ARBA" id="ARBA00022989"/>
    </source>
</evidence>
<protein>
    <submittedName>
        <fullName evidence="11 14">Mitochondrial dicarboxylate carrier</fullName>
    </submittedName>
</protein>
<keyword evidence="3 9" id="KW-0813">Transport</keyword>
<evidence type="ECO:0000256" key="9">
    <source>
        <dbReference type="RuleBase" id="RU000488"/>
    </source>
</evidence>
<dbReference type="Pfam" id="PF00153">
    <property type="entry name" value="Mito_carr"/>
    <property type="match status" value="3"/>
</dbReference>
<keyword evidence="5" id="KW-0677">Repeat</keyword>
<dbReference type="InterPro" id="IPR018108">
    <property type="entry name" value="MCP_transmembrane"/>
</dbReference>
<gene>
    <name evidence="11" type="primary">DIC</name>
    <name evidence="12" type="ORF">SSLN_LOCUS12765</name>
    <name evidence="11" type="ORF">TR133159</name>
</gene>
<evidence type="ECO:0000256" key="8">
    <source>
        <dbReference type="PROSITE-ProRule" id="PRU00282"/>
    </source>
</evidence>
<dbReference type="STRING" id="70667.A0A0X3PD45"/>
<evidence type="ECO:0000313" key="12">
    <source>
        <dbReference type="EMBL" id="VDL99150.1"/>
    </source>
</evidence>